<dbReference type="Gene3D" id="4.10.70.30">
    <property type="match status" value="1"/>
</dbReference>
<dbReference type="GO" id="GO:0006509">
    <property type="term" value="P:membrane protein ectodomain proteolysis"/>
    <property type="evidence" value="ECO:0000318"/>
    <property type="project" value="GO_Central"/>
</dbReference>
<dbReference type="InterPro" id="IPR024079">
    <property type="entry name" value="MetalloPept_cat_dom_sf"/>
</dbReference>
<keyword evidence="2" id="KW-1133">Transmembrane helix</keyword>
<feature type="domain" description="Peptidase M12B" evidence="3">
    <location>
        <begin position="208"/>
        <end position="441"/>
    </location>
</feature>
<dbReference type="InterPro" id="IPR032029">
    <property type="entry name" value="ADAM17_MPD"/>
</dbReference>
<dbReference type="EMBL" id="DS985249">
    <property type="protein sequence ID" value="EDV22592.1"/>
    <property type="molecule type" value="Genomic_DNA"/>
</dbReference>
<organism evidence="4 5">
    <name type="scientific">Trichoplax adhaerens</name>
    <name type="common">Trichoplax reptans</name>
    <dbReference type="NCBI Taxonomy" id="10228"/>
    <lineage>
        <taxon>Eukaryota</taxon>
        <taxon>Metazoa</taxon>
        <taxon>Placozoa</taxon>
        <taxon>Uniplacotomia</taxon>
        <taxon>Trichoplacea</taxon>
        <taxon>Trichoplacidae</taxon>
        <taxon>Trichoplax</taxon>
    </lineage>
</organism>
<accession>B3S467</accession>
<dbReference type="PhylomeDB" id="B3S467"/>
<sequence>MMIISCIHFSVTMIDLERIQYYEKLQLADFKYITSQNTRSNTNGCSGLSCRIESILFTAFDRQFNLNLWPRSGLFSPSFEVYHLGHTENKMIKYDFQVDHLYECSLDGDLASEGSFYIDEYTILGTFEAINETYAIEPYQDGSNRQDGASTFIIYRQRDLKYNSYNNSRYLSDSCNIVVPNSIDRHHIKNEEEFDDHKRYTREIMEMDTCKLALVADYRFFNHIGDKNVGSTINYMVHIADRVDRMYRSESFKDNMPRIGFQISKIIVHNESYTSAKHHYNMQKSLHDIQSHLKLFSLKDWSQVCLAHLFTYQDFADGTIGLAYVASQRQDTVGGICSPRIRNGNDYVSANVGLSTPLNWGKRMTTLEFQLVLAHGHSFGSEHDPLEGVCSPSEAKGGKYLMFPAALSGLNSNNKLFSSCSKDSIKGVLQAKSQLCFTERSKSRCGNYEVEEGEECDAGILGNKGRSSCCTPNCKFRPNAVCSSQCPQALPKEDNAPCIGGGVCQNGICLTFCEKYDKSPCICSEDNISCQICCKDNASAICKPHLDANGQMISLPDDNPCLEGICKKGKCSKTVQDFITRIHSALENLSSRDVAEWITNNIVGATLIISVLVWIPCSCIVNTVDNKQQKNRDKKRMERYLQSVQAEVASKYDI</sequence>
<dbReference type="KEGG" id="tad:TRIADDRAFT_58971"/>
<dbReference type="AlphaFoldDB" id="B3S467"/>
<keyword evidence="2" id="KW-0812">Transmembrane</keyword>
<dbReference type="RefSeq" id="XP_002115136.1">
    <property type="nucleotide sequence ID" value="XM_002115100.1"/>
</dbReference>
<evidence type="ECO:0000259" key="3">
    <source>
        <dbReference type="PROSITE" id="PS50215"/>
    </source>
</evidence>
<dbReference type="Proteomes" id="UP000009022">
    <property type="component" value="Unassembled WGS sequence"/>
</dbReference>
<dbReference type="eggNOG" id="KOG3658">
    <property type="taxonomic scope" value="Eukaryota"/>
</dbReference>
<evidence type="ECO:0000313" key="5">
    <source>
        <dbReference type="Proteomes" id="UP000009022"/>
    </source>
</evidence>
<dbReference type="Pfam" id="PF13574">
    <property type="entry name" value="Reprolysin_2"/>
    <property type="match status" value="1"/>
</dbReference>
<dbReference type="InterPro" id="IPR051489">
    <property type="entry name" value="ADAM_Metalloproteinase"/>
</dbReference>
<comment type="caution">
    <text evidence="1">Lacks conserved residue(s) required for the propagation of feature annotation.</text>
</comment>
<evidence type="ECO:0000313" key="4">
    <source>
        <dbReference type="EMBL" id="EDV22592.1"/>
    </source>
</evidence>
<dbReference type="InterPro" id="IPR036436">
    <property type="entry name" value="Disintegrin_dom_sf"/>
</dbReference>
<dbReference type="CDD" id="cd14246">
    <property type="entry name" value="ADAM17_MPD"/>
    <property type="match status" value="1"/>
</dbReference>
<dbReference type="PROSITE" id="PS50215">
    <property type="entry name" value="ADAM_MEPRO"/>
    <property type="match status" value="1"/>
</dbReference>
<dbReference type="Pfam" id="PF16698">
    <property type="entry name" value="ADAM17_MPD"/>
    <property type="match status" value="1"/>
</dbReference>
<keyword evidence="5" id="KW-1185">Reference proteome</keyword>
<proteinExistence type="predicted"/>
<dbReference type="Gene3D" id="4.10.70.10">
    <property type="entry name" value="Disintegrin domain"/>
    <property type="match status" value="1"/>
</dbReference>
<reference evidence="4 5" key="1">
    <citation type="journal article" date="2008" name="Nature">
        <title>The Trichoplax genome and the nature of placozoans.</title>
        <authorList>
            <person name="Srivastava M."/>
            <person name="Begovic E."/>
            <person name="Chapman J."/>
            <person name="Putnam N.H."/>
            <person name="Hellsten U."/>
            <person name="Kawashima T."/>
            <person name="Kuo A."/>
            <person name="Mitros T."/>
            <person name="Salamov A."/>
            <person name="Carpenter M.L."/>
            <person name="Signorovitch A.Y."/>
            <person name="Moreno M.A."/>
            <person name="Kamm K."/>
            <person name="Grimwood J."/>
            <person name="Schmutz J."/>
            <person name="Shapiro H."/>
            <person name="Grigoriev I.V."/>
            <person name="Buss L.W."/>
            <person name="Schierwater B."/>
            <person name="Dellaporta S.L."/>
            <person name="Rokhsar D.S."/>
        </authorList>
    </citation>
    <scope>NUCLEOTIDE SEQUENCE [LARGE SCALE GENOMIC DNA]</scope>
    <source>
        <strain evidence="4 5">Grell-BS-1999</strain>
    </source>
</reference>
<dbReference type="GeneID" id="6756159"/>
<dbReference type="GO" id="GO:0007219">
    <property type="term" value="P:Notch signaling pathway"/>
    <property type="evidence" value="ECO:0000318"/>
    <property type="project" value="GO_Central"/>
</dbReference>
<gene>
    <name evidence="4" type="ORF">TRIADDRAFT_58971</name>
</gene>
<feature type="transmembrane region" description="Helical" evidence="2">
    <location>
        <begin position="602"/>
        <end position="624"/>
    </location>
</feature>
<dbReference type="InParanoid" id="B3S467"/>
<name>B3S467_TRIAD</name>
<dbReference type="CTD" id="6756159"/>
<dbReference type="InterPro" id="IPR001590">
    <property type="entry name" value="Peptidase_M12B"/>
</dbReference>
<evidence type="ECO:0000256" key="1">
    <source>
        <dbReference type="PROSITE-ProRule" id="PRU00276"/>
    </source>
</evidence>
<protein>
    <recommendedName>
        <fullName evidence="3">Peptidase M12B domain-containing protein</fullName>
    </recommendedName>
</protein>
<dbReference type="FunCoup" id="B3S467">
    <property type="interactions" value="1472"/>
</dbReference>
<dbReference type="OrthoDB" id="2131567at2759"/>
<keyword evidence="2" id="KW-0472">Membrane</keyword>
<dbReference type="SUPFAM" id="SSF55486">
    <property type="entry name" value="Metalloproteases ('zincins'), catalytic domain"/>
    <property type="match status" value="1"/>
</dbReference>
<dbReference type="Gene3D" id="3.40.390.10">
    <property type="entry name" value="Collagenase (Catalytic Domain)"/>
    <property type="match status" value="1"/>
</dbReference>
<dbReference type="HOGENOM" id="CLU_004602_2_1_1"/>
<evidence type="ECO:0000256" key="2">
    <source>
        <dbReference type="SAM" id="Phobius"/>
    </source>
</evidence>
<dbReference type="PANTHER" id="PTHR45702:SF6">
    <property type="entry name" value="DISINTEGRIN AND METALLOPROTEINASE DOMAIN-CONTAINING PROTEIN 17"/>
    <property type="match status" value="1"/>
</dbReference>
<dbReference type="GO" id="GO:0005886">
    <property type="term" value="C:plasma membrane"/>
    <property type="evidence" value="ECO:0000318"/>
    <property type="project" value="GO_Central"/>
</dbReference>
<dbReference type="STRING" id="10228.B3S467"/>
<dbReference type="PANTHER" id="PTHR45702">
    <property type="entry name" value="ADAM10/ADAM17 METALLOPEPTIDASE FAMILY MEMBER"/>
    <property type="match status" value="1"/>
</dbReference>
<dbReference type="GO" id="GO:0004222">
    <property type="term" value="F:metalloendopeptidase activity"/>
    <property type="evidence" value="ECO:0000318"/>
    <property type="project" value="GO_Central"/>
</dbReference>
<dbReference type="OMA" id="FGFQIKE"/>